<gene>
    <name evidence="2" type="ORF">GAFOMAFF_00025</name>
</gene>
<name>A0A7G9Y9H2_9EURY</name>
<dbReference type="SUPFAM" id="SSF89447">
    <property type="entry name" value="AbrB/MazE/MraZ-like"/>
    <property type="match status" value="1"/>
</dbReference>
<dbReference type="AlphaFoldDB" id="A0A7G9Y9H2"/>
<dbReference type="InterPro" id="IPR037914">
    <property type="entry name" value="SpoVT-AbrB_sf"/>
</dbReference>
<reference evidence="2" key="1">
    <citation type="submission" date="2020-06" db="EMBL/GenBank/DDBJ databases">
        <title>Unique genomic features of the anaerobic methanotrophic archaea.</title>
        <authorList>
            <person name="Chadwick G.L."/>
            <person name="Skennerton C.T."/>
            <person name="Laso-Perez R."/>
            <person name="Leu A.O."/>
            <person name="Speth D.R."/>
            <person name="Yu H."/>
            <person name="Morgan-Lang C."/>
            <person name="Hatzenpichler R."/>
            <person name="Goudeau D."/>
            <person name="Malmstrom R."/>
            <person name="Brazelton W.J."/>
            <person name="Woyke T."/>
            <person name="Hallam S.J."/>
            <person name="Tyson G.W."/>
            <person name="Wegener G."/>
            <person name="Boetius A."/>
            <person name="Orphan V."/>
        </authorList>
    </citation>
    <scope>NUCLEOTIDE SEQUENCE</scope>
</reference>
<dbReference type="InterPro" id="IPR007159">
    <property type="entry name" value="SpoVT-AbrB_dom"/>
</dbReference>
<dbReference type="GO" id="GO:0003677">
    <property type="term" value="F:DNA binding"/>
    <property type="evidence" value="ECO:0007669"/>
    <property type="project" value="InterPro"/>
</dbReference>
<protein>
    <recommendedName>
        <fullName evidence="1">SpoVT-AbrB domain-containing protein</fullName>
    </recommendedName>
</protein>
<organism evidence="2">
    <name type="scientific">Candidatus Methanogaster sp. ANME-2c ERB4</name>
    <dbReference type="NCBI Taxonomy" id="2759911"/>
    <lineage>
        <taxon>Archaea</taxon>
        <taxon>Methanobacteriati</taxon>
        <taxon>Methanobacteriota</taxon>
        <taxon>Stenosarchaea group</taxon>
        <taxon>Methanomicrobia</taxon>
        <taxon>Methanosarcinales</taxon>
        <taxon>ANME-2 cluster</taxon>
        <taxon>Candidatus Methanogasteraceae</taxon>
        <taxon>Candidatus Methanogaster</taxon>
    </lineage>
</organism>
<dbReference type="NCBIfam" id="TIGR01439">
    <property type="entry name" value="lp_hng_hel_AbrB"/>
    <property type="match status" value="1"/>
</dbReference>
<feature type="domain" description="SpoVT-AbrB" evidence="1">
    <location>
        <begin position="1"/>
        <end position="43"/>
    </location>
</feature>
<dbReference type="EMBL" id="MT630993">
    <property type="protein sequence ID" value="QNO44656.1"/>
    <property type="molecule type" value="Genomic_DNA"/>
</dbReference>
<evidence type="ECO:0000313" key="2">
    <source>
        <dbReference type="EMBL" id="QNO44656.1"/>
    </source>
</evidence>
<accession>A0A7G9Y9H2</accession>
<sequence>MSEKGQIAIPVDLRKDLEIASGEKLMVLRRRDDAGISLIKLSAVNDLMHQIQEDETLFSKIKDTEVEHVG</sequence>
<proteinExistence type="predicted"/>
<dbReference type="PROSITE" id="PS51740">
    <property type="entry name" value="SPOVT_ABRB"/>
    <property type="match status" value="1"/>
</dbReference>
<evidence type="ECO:0000259" key="1">
    <source>
        <dbReference type="PROSITE" id="PS51740"/>
    </source>
</evidence>